<dbReference type="PIRSF" id="PIRSF000390">
    <property type="entry name" value="PLP_StrS"/>
    <property type="match status" value="1"/>
</dbReference>
<evidence type="ECO:0000256" key="1">
    <source>
        <dbReference type="ARBA" id="ARBA00001933"/>
    </source>
</evidence>
<dbReference type="Gene3D" id="3.40.640.10">
    <property type="entry name" value="Type I PLP-dependent aspartate aminotransferase-like (Major domain)"/>
    <property type="match status" value="1"/>
</dbReference>
<comment type="similarity">
    <text evidence="2">Belongs to the DegT/DnrJ/EryC1 family.</text>
</comment>
<sequence length="388" mass="41547">MSARRVDPVRPDFSEDDIAEVQAAVAAALRSGQLAQGAQVEAFEAEMAELVDSRHAVAVASGTAALVCVLRSLSDGARGEVLVPANAFYSSAAAPLLAGLDTRLAEIDLDTLAPTLATLEAAATERTVGVLLVHMGGIITPEVTAIAEWCDRHGLWLVEDCAHAHGSRLGGRHAGRFGVAGAFSFFATKVITSGEGGMVVTDDDELAHLVRLHRNLGKPEPWRSVHTVLGENARMSELHAAVGRTQLRRLGEFVETRTRLARRYTKALQGIPGVRPLLPPHDPASWYKYVLLLDPAVDRAALSAELERRGVRLGGAIYEIPLHHQPVLRGWLPAGRYPVAEAACARHVCLPLHTRMTDDDVDFVVAALAQVMEAVAVPEGEGDADVVR</sequence>
<proteinExistence type="inferred from homology"/>
<evidence type="ECO:0000313" key="3">
    <source>
        <dbReference type="EMBL" id="MCP2258271.1"/>
    </source>
</evidence>
<organism evidence="3 4">
    <name type="scientific">Streptoalloteichus tenebrarius (strain ATCC 17920 / DSM 40477 / JCM 4838 / CBS 697.72 / NBRC 16177 / NCIMB 11028 / NRRL B-12390 / A12253. 1 / ISP 5477)</name>
    <name type="common">Streptomyces tenebrarius</name>
    <dbReference type="NCBI Taxonomy" id="1933"/>
    <lineage>
        <taxon>Bacteria</taxon>
        <taxon>Bacillati</taxon>
        <taxon>Actinomycetota</taxon>
        <taxon>Actinomycetes</taxon>
        <taxon>Pseudonocardiales</taxon>
        <taxon>Pseudonocardiaceae</taxon>
        <taxon>Streptoalloteichus</taxon>
    </lineage>
</organism>
<evidence type="ECO:0000313" key="4">
    <source>
        <dbReference type="Proteomes" id="UP001205311"/>
    </source>
</evidence>
<reference evidence="3 4" key="1">
    <citation type="submission" date="2022-06" db="EMBL/GenBank/DDBJ databases">
        <title>Genomic Encyclopedia of Archaeal and Bacterial Type Strains, Phase II (KMG-II): from individual species to whole genera.</title>
        <authorList>
            <person name="Goeker M."/>
        </authorList>
    </citation>
    <scope>NUCLEOTIDE SEQUENCE [LARGE SCALE GENOMIC DNA]</scope>
    <source>
        <strain evidence="3 4">DSM 40477</strain>
    </source>
</reference>
<dbReference type="InterPro" id="IPR015422">
    <property type="entry name" value="PyrdxlP-dep_Trfase_small"/>
</dbReference>
<dbReference type="Gene3D" id="3.90.1150.10">
    <property type="entry name" value="Aspartate Aminotransferase, domain 1"/>
    <property type="match status" value="1"/>
</dbReference>
<accession>A0ABT1HRX6</accession>
<comment type="caution">
    <text evidence="3">The sequence shown here is derived from an EMBL/GenBank/DDBJ whole genome shotgun (WGS) entry which is preliminary data.</text>
</comment>
<keyword evidence="4" id="KW-1185">Reference proteome</keyword>
<dbReference type="PANTHER" id="PTHR30244:SF34">
    <property type="entry name" value="DTDP-4-AMINO-4,6-DIDEOXYGALACTOSE TRANSAMINASE"/>
    <property type="match status" value="1"/>
</dbReference>
<evidence type="ECO:0000256" key="2">
    <source>
        <dbReference type="RuleBase" id="RU004508"/>
    </source>
</evidence>
<dbReference type="Pfam" id="PF01041">
    <property type="entry name" value="DegT_DnrJ_EryC1"/>
    <property type="match status" value="1"/>
</dbReference>
<keyword evidence="2" id="KW-0663">Pyridoxal phosphate</keyword>
<dbReference type="Proteomes" id="UP001205311">
    <property type="component" value="Unassembled WGS sequence"/>
</dbReference>
<dbReference type="SUPFAM" id="SSF53383">
    <property type="entry name" value="PLP-dependent transferases"/>
    <property type="match status" value="1"/>
</dbReference>
<gene>
    <name evidence="3" type="ORF">LX15_001965</name>
</gene>
<dbReference type="EMBL" id="JAMTCP010000007">
    <property type="protein sequence ID" value="MCP2258271.1"/>
    <property type="molecule type" value="Genomic_DNA"/>
</dbReference>
<dbReference type="PANTHER" id="PTHR30244">
    <property type="entry name" value="TRANSAMINASE"/>
    <property type="match status" value="1"/>
</dbReference>
<dbReference type="InterPro" id="IPR000653">
    <property type="entry name" value="DegT/StrS_aminotransferase"/>
</dbReference>
<dbReference type="InterPro" id="IPR015421">
    <property type="entry name" value="PyrdxlP-dep_Trfase_major"/>
</dbReference>
<protein>
    <submittedName>
        <fullName evidence="3">dTDP-4-amino-4,6-dideoxygalactose transaminase</fullName>
    </submittedName>
</protein>
<dbReference type="CDD" id="cd00616">
    <property type="entry name" value="AHBA_syn"/>
    <property type="match status" value="1"/>
</dbReference>
<dbReference type="InterPro" id="IPR015424">
    <property type="entry name" value="PyrdxlP-dep_Trfase"/>
</dbReference>
<comment type="cofactor">
    <cofactor evidence="1">
        <name>pyridoxal 5'-phosphate</name>
        <dbReference type="ChEBI" id="CHEBI:597326"/>
    </cofactor>
</comment>
<name>A0ABT1HRX6_STRSD</name>
<dbReference type="RefSeq" id="WP_253669200.1">
    <property type="nucleotide sequence ID" value="NZ_JAMTCP010000007.1"/>
</dbReference>